<evidence type="ECO:0008006" key="3">
    <source>
        <dbReference type="Google" id="ProtNLM"/>
    </source>
</evidence>
<accession>A0A0P7ZKF6</accession>
<sequence length="273" mass="31461">MIKSGIYLTDIRKSLSKTESYLLSKLSEEGREIFTVRDATDVLKKSYVQSRKIISNLKAKRWIEKIEAGKYLIIPLSAGVKPKYTEHEFVIGSKLIEPYYIAYWSALNYYHLTEQIPFSVFIATTKRKSNRKILDVEYLFVTLSKKKFFGYNTINIAGKNIVISDKEKTIADCLDHPEYCGDITEVAKALKSEGLSFIKIVDHANKMGNATILKRLGYLSEILDIKLDEELKKMMLEYISKGYSVLDPSIKSRKGKYNEKWKLLINRKIGEEL</sequence>
<evidence type="ECO:0000313" key="2">
    <source>
        <dbReference type="Proteomes" id="UP000050360"/>
    </source>
</evidence>
<gene>
    <name evidence="1" type="ORF">MPEBLZ_00890</name>
</gene>
<reference evidence="1 2" key="1">
    <citation type="submission" date="2015-09" db="EMBL/GenBank/DDBJ databases">
        <title>A metagenomics-based metabolic model of nitrate-dependent anaerobic oxidation of methane by Methanoperedens-like archaea.</title>
        <authorList>
            <person name="Arshad A."/>
            <person name="Speth D.R."/>
            <person name="De Graaf R.M."/>
            <person name="Op Den Camp H.J."/>
            <person name="Jetten M.S."/>
            <person name="Welte C.U."/>
        </authorList>
    </citation>
    <scope>NUCLEOTIDE SEQUENCE [LARGE SCALE GENOMIC DNA]</scope>
</reference>
<dbReference type="EMBL" id="LKCM01000078">
    <property type="protein sequence ID" value="KPQ44523.1"/>
    <property type="molecule type" value="Genomic_DNA"/>
</dbReference>
<organism evidence="1 2">
    <name type="scientific">Candidatus Methanoperedens nitratireducens</name>
    <dbReference type="NCBI Taxonomy" id="1392998"/>
    <lineage>
        <taxon>Archaea</taxon>
        <taxon>Methanobacteriati</taxon>
        <taxon>Methanobacteriota</taxon>
        <taxon>Stenosarchaea group</taxon>
        <taxon>Methanomicrobia</taxon>
        <taxon>Methanosarcinales</taxon>
        <taxon>ANME-2 cluster</taxon>
        <taxon>Candidatus Methanoperedentaceae</taxon>
        <taxon>Candidatus Methanoperedens</taxon>
    </lineage>
</organism>
<proteinExistence type="predicted"/>
<name>A0A0P7ZKF6_9EURY</name>
<dbReference type="PATRIC" id="fig|1719120.3.peg.962"/>
<protein>
    <recommendedName>
        <fullName evidence="3">AbiEi antitoxin C-terminal domain-containing protein</fullName>
    </recommendedName>
</protein>
<dbReference type="Proteomes" id="UP000050360">
    <property type="component" value="Unassembled WGS sequence"/>
</dbReference>
<comment type="caution">
    <text evidence="1">The sequence shown here is derived from an EMBL/GenBank/DDBJ whole genome shotgun (WGS) entry which is preliminary data.</text>
</comment>
<evidence type="ECO:0000313" key="1">
    <source>
        <dbReference type="EMBL" id="KPQ44523.1"/>
    </source>
</evidence>
<dbReference type="AlphaFoldDB" id="A0A0P7ZKF6"/>